<organism evidence="1 2">
    <name type="scientific">Musa troglodytarum</name>
    <name type="common">fe'i banana</name>
    <dbReference type="NCBI Taxonomy" id="320322"/>
    <lineage>
        <taxon>Eukaryota</taxon>
        <taxon>Viridiplantae</taxon>
        <taxon>Streptophyta</taxon>
        <taxon>Embryophyta</taxon>
        <taxon>Tracheophyta</taxon>
        <taxon>Spermatophyta</taxon>
        <taxon>Magnoliopsida</taxon>
        <taxon>Liliopsida</taxon>
        <taxon>Zingiberales</taxon>
        <taxon>Musaceae</taxon>
        <taxon>Musa</taxon>
    </lineage>
</organism>
<evidence type="ECO:0000313" key="2">
    <source>
        <dbReference type="Proteomes" id="UP001055439"/>
    </source>
</evidence>
<name>A0A9E7EGB5_9LILI</name>
<dbReference type="AlphaFoldDB" id="A0A9E7EGB5"/>
<keyword evidence="2" id="KW-1185">Reference proteome</keyword>
<sequence>MKATTLSLLDPKLKGNADEKELGRACRMAWWCIQDVECRRPSTGEVVEQQEGELGVSLPPIPGLLESYSSMLSRSRNRTSAPSRIVKRTWTRVIN</sequence>
<keyword evidence="1" id="KW-0418">Kinase</keyword>
<accession>A0A9E7EGB5</accession>
<dbReference type="OrthoDB" id="5857966at2759"/>
<dbReference type="Proteomes" id="UP001055439">
    <property type="component" value="Chromosome 1"/>
</dbReference>
<reference evidence="1" key="1">
    <citation type="submission" date="2022-05" db="EMBL/GenBank/DDBJ databases">
        <title>The Musa troglodytarum L. genome provides insights into the mechanism of non-climacteric behaviour and enrichment of carotenoids.</title>
        <authorList>
            <person name="Wang J."/>
        </authorList>
    </citation>
    <scope>NUCLEOTIDE SEQUENCE</scope>
    <source>
        <tissue evidence="1">Leaf</tissue>
    </source>
</reference>
<dbReference type="GO" id="GO:0016301">
    <property type="term" value="F:kinase activity"/>
    <property type="evidence" value="ECO:0007669"/>
    <property type="project" value="UniProtKB-KW"/>
</dbReference>
<keyword evidence="1" id="KW-0808">Transferase</keyword>
<evidence type="ECO:0000313" key="1">
    <source>
        <dbReference type="EMBL" id="URD76372.1"/>
    </source>
</evidence>
<dbReference type="EMBL" id="CP097502">
    <property type="protein sequence ID" value="URD76372.1"/>
    <property type="molecule type" value="Genomic_DNA"/>
</dbReference>
<gene>
    <name evidence="1" type="ORF">MUK42_34705</name>
</gene>
<proteinExistence type="predicted"/>
<protein>
    <submittedName>
        <fullName evidence="1">Serine threonine-protein kinase</fullName>
    </submittedName>
</protein>